<keyword evidence="2" id="KW-0547">Nucleotide-binding</keyword>
<sequence length="567" mass="61932">MVQVSGRDLHVGVGSHTHRGGRPQNEDFSACYVSQPLRQPAIGAIAALADGMGGTKGGRTAAELAVRGFIEGCLGQPITIGVPRISARAADAVNRWIYSMGRSDPELNGMACTLSALVLCGRRAHVLHLGDSRIYRLRDNELSLLTTDHTLGAPGTTSVLTRAMGGEGRLCADHAIETLQVHDRYLICSDGVHGRLSRSEILAVVAKRAAPEETAIQLVEQAVSHPAADNATALVLDVLALPETQFADLEIANAAWPLRSAPGAGEVIDDYELGDVLADGMYMRVFRALDRRARRDVILKFPKPRPGLETLLRSALLRELWIASHVRSPFVTEVLDAADGRRTCLYGVLPYYEGETLERRLLRRPPMSLSQGLDVSIKLAKALASLHRAGIVHRDVKPENVILESNGGLKLIDLGVARLRQFEEPESFEAPGTRSYMAPELFTGAPAEESSDIFALGVTIYRMFSGGAYPYGEIEPFAQPRFGRLAPLSKHRPDLPAWLDHCLARALAVDRRDRYADAVEFAFELEHGSMRAAPQSLARLSLYERNPVRFWQVVSLILLIALLMALA</sequence>
<dbReference type="PANTHER" id="PTHR43289">
    <property type="entry name" value="MITOGEN-ACTIVATED PROTEIN KINASE KINASE KINASE 20-RELATED"/>
    <property type="match status" value="1"/>
</dbReference>
<dbReference type="SMART" id="SM00332">
    <property type="entry name" value="PP2Cc"/>
    <property type="match status" value="1"/>
</dbReference>
<evidence type="ECO:0000256" key="4">
    <source>
        <dbReference type="ARBA" id="ARBA00022840"/>
    </source>
</evidence>
<evidence type="ECO:0000256" key="6">
    <source>
        <dbReference type="SAM" id="Phobius"/>
    </source>
</evidence>
<name>A0ABV8SY41_9GAMM</name>
<feature type="transmembrane region" description="Helical" evidence="6">
    <location>
        <begin position="548"/>
        <end position="566"/>
    </location>
</feature>
<dbReference type="InterPro" id="IPR036457">
    <property type="entry name" value="PPM-type-like_dom_sf"/>
</dbReference>
<dbReference type="InterPro" id="IPR008271">
    <property type="entry name" value="Ser/Thr_kinase_AS"/>
</dbReference>
<evidence type="ECO:0000256" key="5">
    <source>
        <dbReference type="SAM" id="MobiDB-lite"/>
    </source>
</evidence>
<keyword evidence="6" id="KW-1133">Transmembrane helix</keyword>
<dbReference type="Proteomes" id="UP001595904">
    <property type="component" value="Unassembled WGS sequence"/>
</dbReference>
<protein>
    <submittedName>
        <fullName evidence="9">Bifunctional protein-serine/threonine kinase/phosphatase</fullName>
        <ecNumber evidence="9">2.7.11.-</ecNumber>
        <ecNumber evidence="9">3.1.3.-</ecNumber>
        <ecNumber evidence="9">3.1.3.16</ecNumber>
    </submittedName>
</protein>
<dbReference type="EMBL" id="JBHSDU010000003">
    <property type="protein sequence ID" value="MFC4311259.1"/>
    <property type="molecule type" value="Genomic_DNA"/>
</dbReference>
<dbReference type="Gene3D" id="1.10.510.10">
    <property type="entry name" value="Transferase(Phosphotransferase) domain 1"/>
    <property type="match status" value="1"/>
</dbReference>
<organism evidence="9 10">
    <name type="scientific">Steroidobacter flavus</name>
    <dbReference type="NCBI Taxonomy" id="1842136"/>
    <lineage>
        <taxon>Bacteria</taxon>
        <taxon>Pseudomonadati</taxon>
        <taxon>Pseudomonadota</taxon>
        <taxon>Gammaproteobacteria</taxon>
        <taxon>Steroidobacterales</taxon>
        <taxon>Steroidobacteraceae</taxon>
        <taxon>Steroidobacter</taxon>
    </lineage>
</organism>
<dbReference type="SUPFAM" id="SSF56112">
    <property type="entry name" value="Protein kinase-like (PK-like)"/>
    <property type="match status" value="1"/>
</dbReference>
<dbReference type="SMART" id="SM00220">
    <property type="entry name" value="S_TKc"/>
    <property type="match status" value="1"/>
</dbReference>
<keyword evidence="6" id="KW-0472">Membrane</keyword>
<keyword evidence="6" id="KW-0812">Transmembrane</keyword>
<dbReference type="PROSITE" id="PS50011">
    <property type="entry name" value="PROTEIN_KINASE_DOM"/>
    <property type="match status" value="1"/>
</dbReference>
<keyword evidence="10" id="KW-1185">Reference proteome</keyword>
<feature type="domain" description="PPM-type phosphatase" evidence="8">
    <location>
        <begin position="12"/>
        <end position="238"/>
    </location>
</feature>
<dbReference type="InterPro" id="IPR001932">
    <property type="entry name" value="PPM-type_phosphatase-like_dom"/>
</dbReference>
<feature type="domain" description="Protein kinase" evidence="7">
    <location>
        <begin position="271"/>
        <end position="530"/>
    </location>
</feature>
<keyword evidence="1 9" id="KW-0808">Transferase</keyword>
<keyword evidence="3 9" id="KW-0418">Kinase</keyword>
<evidence type="ECO:0000259" key="7">
    <source>
        <dbReference type="PROSITE" id="PS50011"/>
    </source>
</evidence>
<evidence type="ECO:0000313" key="9">
    <source>
        <dbReference type="EMBL" id="MFC4311259.1"/>
    </source>
</evidence>
<dbReference type="Pfam" id="PF13672">
    <property type="entry name" value="PP2C_2"/>
    <property type="match status" value="1"/>
</dbReference>
<dbReference type="Gene3D" id="3.60.40.10">
    <property type="entry name" value="PPM-type phosphatase domain"/>
    <property type="match status" value="1"/>
</dbReference>
<keyword evidence="9" id="KW-0378">Hydrolase</keyword>
<dbReference type="CDD" id="cd14014">
    <property type="entry name" value="STKc_PknB_like"/>
    <property type="match status" value="1"/>
</dbReference>
<dbReference type="EC" id="2.7.11.-" evidence="9"/>
<keyword evidence="4" id="KW-0067">ATP-binding</keyword>
<dbReference type="SMART" id="SM00331">
    <property type="entry name" value="PP2C_SIG"/>
    <property type="match status" value="1"/>
</dbReference>
<dbReference type="RefSeq" id="WP_380599437.1">
    <property type="nucleotide sequence ID" value="NZ_JBHSDU010000003.1"/>
</dbReference>
<evidence type="ECO:0000313" key="10">
    <source>
        <dbReference type="Proteomes" id="UP001595904"/>
    </source>
</evidence>
<proteinExistence type="predicted"/>
<dbReference type="GO" id="GO:0004722">
    <property type="term" value="F:protein serine/threonine phosphatase activity"/>
    <property type="evidence" value="ECO:0007669"/>
    <property type="project" value="UniProtKB-EC"/>
</dbReference>
<dbReference type="CDD" id="cd00143">
    <property type="entry name" value="PP2Cc"/>
    <property type="match status" value="1"/>
</dbReference>
<dbReference type="GO" id="GO:0016301">
    <property type="term" value="F:kinase activity"/>
    <property type="evidence" value="ECO:0007669"/>
    <property type="project" value="UniProtKB-KW"/>
</dbReference>
<evidence type="ECO:0000259" key="8">
    <source>
        <dbReference type="PROSITE" id="PS51746"/>
    </source>
</evidence>
<dbReference type="SUPFAM" id="SSF81606">
    <property type="entry name" value="PP2C-like"/>
    <property type="match status" value="1"/>
</dbReference>
<dbReference type="InterPro" id="IPR011009">
    <property type="entry name" value="Kinase-like_dom_sf"/>
</dbReference>
<dbReference type="PANTHER" id="PTHR43289:SF34">
    <property type="entry name" value="SERINE_THREONINE-PROTEIN KINASE YBDM-RELATED"/>
    <property type="match status" value="1"/>
</dbReference>
<evidence type="ECO:0000256" key="1">
    <source>
        <dbReference type="ARBA" id="ARBA00022679"/>
    </source>
</evidence>
<dbReference type="PROSITE" id="PS51746">
    <property type="entry name" value="PPM_2"/>
    <property type="match status" value="1"/>
</dbReference>
<dbReference type="Pfam" id="PF00069">
    <property type="entry name" value="Pkinase"/>
    <property type="match status" value="1"/>
</dbReference>
<dbReference type="EC" id="3.1.3.-" evidence="9"/>
<feature type="region of interest" description="Disordered" evidence="5">
    <location>
        <begin position="1"/>
        <end position="23"/>
    </location>
</feature>
<comment type="caution">
    <text evidence="9">The sequence shown here is derived from an EMBL/GenBank/DDBJ whole genome shotgun (WGS) entry which is preliminary data.</text>
</comment>
<dbReference type="Gene3D" id="3.30.200.20">
    <property type="entry name" value="Phosphorylase Kinase, domain 1"/>
    <property type="match status" value="1"/>
</dbReference>
<dbReference type="InterPro" id="IPR000719">
    <property type="entry name" value="Prot_kinase_dom"/>
</dbReference>
<accession>A0ABV8SY41</accession>
<reference evidence="10" key="1">
    <citation type="journal article" date="2019" name="Int. J. Syst. Evol. Microbiol.">
        <title>The Global Catalogue of Microorganisms (GCM) 10K type strain sequencing project: providing services to taxonomists for standard genome sequencing and annotation.</title>
        <authorList>
            <consortium name="The Broad Institute Genomics Platform"/>
            <consortium name="The Broad Institute Genome Sequencing Center for Infectious Disease"/>
            <person name="Wu L."/>
            <person name="Ma J."/>
        </authorList>
    </citation>
    <scope>NUCLEOTIDE SEQUENCE [LARGE SCALE GENOMIC DNA]</scope>
    <source>
        <strain evidence="10">CGMCC 1.10759</strain>
    </source>
</reference>
<evidence type="ECO:0000256" key="3">
    <source>
        <dbReference type="ARBA" id="ARBA00022777"/>
    </source>
</evidence>
<dbReference type="EC" id="3.1.3.16" evidence="9"/>
<gene>
    <name evidence="9" type="ORF">ACFPN2_19325</name>
</gene>
<evidence type="ECO:0000256" key="2">
    <source>
        <dbReference type="ARBA" id="ARBA00022741"/>
    </source>
</evidence>
<dbReference type="PROSITE" id="PS00108">
    <property type="entry name" value="PROTEIN_KINASE_ST"/>
    <property type="match status" value="1"/>
</dbReference>